<dbReference type="GO" id="GO:0009007">
    <property type="term" value="F:site-specific DNA-methyltransferase (adenine-specific) activity"/>
    <property type="evidence" value="ECO:0007669"/>
    <property type="project" value="UniProtKB-EC"/>
</dbReference>
<dbReference type="AlphaFoldDB" id="A0A4Q2U7Z2"/>
<comment type="caution">
    <text evidence="4">The sequence shown here is derived from an EMBL/GenBank/DDBJ whole genome shotgun (WGS) entry which is preliminary data.</text>
</comment>
<evidence type="ECO:0008006" key="6">
    <source>
        <dbReference type="Google" id="ProtNLM"/>
    </source>
</evidence>
<proteinExistence type="predicted"/>
<evidence type="ECO:0000256" key="1">
    <source>
        <dbReference type="ARBA" id="ARBA00022603"/>
    </source>
</evidence>
<keyword evidence="2" id="KW-0808">Transferase</keyword>
<dbReference type="Pfam" id="PF02086">
    <property type="entry name" value="MethyltransfD12"/>
    <property type="match status" value="1"/>
</dbReference>
<evidence type="ECO:0000313" key="4">
    <source>
        <dbReference type="EMBL" id="RYC31036.1"/>
    </source>
</evidence>
<gene>
    <name evidence="4" type="ORF">D3273_16010</name>
</gene>
<dbReference type="OrthoDB" id="9805629at2"/>
<dbReference type="EMBL" id="QYBB01000018">
    <property type="protein sequence ID" value="RYC31036.1"/>
    <property type="molecule type" value="Genomic_DNA"/>
</dbReference>
<dbReference type="RefSeq" id="WP_129227891.1">
    <property type="nucleotide sequence ID" value="NZ_QYBB01000018.1"/>
</dbReference>
<accession>A0A4Q2U7Z2</accession>
<protein>
    <recommendedName>
        <fullName evidence="6">DNA adenine methylase</fullName>
    </recommendedName>
</protein>
<evidence type="ECO:0000313" key="5">
    <source>
        <dbReference type="Proteomes" id="UP000290759"/>
    </source>
</evidence>
<organism evidence="4 5">
    <name type="scientific">Lichenibacterium minor</name>
    <dbReference type="NCBI Taxonomy" id="2316528"/>
    <lineage>
        <taxon>Bacteria</taxon>
        <taxon>Pseudomonadati</taxon>
        <taxon>Pseudomonadota</taxon>
        <taxon>Alphaproteobacteria</taxon>
        <taxon>Hyphomicrobiales</taxon>
        <taxon>Lichenihabitantaceae</taxon>
        <taxon>Lichenibacterium</taxon>
    </lineage>
</organism>
<dbReference type="InterPro" id="IPR029063">
    <property type="entry name" value="SAM-dependent_MTases_sf"/>
</dbReference>
<dbReference type="GO" id="GO:0032259">
    <property type="term" value="P:methylation"/>
    <property type="evidence" value="ECO:0007669"/>
    <property type="project" value="UniProtKB-KW"/>
</dbReference>
<evidence type="ECO:0000256" key="3">
    <source>
        <dbReference type="ARBA" id="ARBA00022691"/>
    </source>
</evidence>
<evidence type="ECO:0000256" key="2">
    <source>
        <dbReference type="ARBA" id="ARBA00022679"/>
    </source>
</evidence>
<dbReference type="GO" id="GO:0009307">
    <property type="term" value="P:DNA restriction-modification system"/>
    <property type="evidence" value="ECO:0007669"/>
    <property type="project" value="InterPro"/>
</dbReference>
<dbReference type="SUPFAM" id="SSF53335">
    <property type="entry name" value="S-adenosyl-L-methionine-dependent methyltransferases"/>
    <property type="match status" value="1"/>
</dbReference>
<reference evidence="4 5" key="2">
    <citation type="submission" date="2019-02" db="EMBL/GenBank/DDBJ databases">
        <title>'Lichenibacterium ramalinii' gen. nov. sp. nov., 'Lichenibacterium minor' gen. nov. sp. nov.</title>
        <authorList>
            <person name="Pankratov T."/>
        </authorList>
    </citation>
    <scope>NUCLEOTIDE SEQUENCE [LARGE SCALE GENOMIC DNA]</scope>
    <source>
        <strain evidence="4 5">RmlP026</strain>
    </source>
</reference>
<name>A0A4Q2U7Z2_9HYPH</name>
<reference evidence="4 5" key="1">
    <citation type="submission" date="2018-12" db="EMBL/GenBank/DDBJ databases">
        <authorList>
            <person name="Grouzdev D.S."/>
            <person name="Krutkina M.S."/>
        </authorList>
    </citation>
    <scope>NUCLEOTIDE SEQUENCE [LARGE SCALE GENOMIC DNA]</scope>
    <source>
        <strain evidence="4 5">RmlP026</strain>
    </source>
</reference>
<dbReference type="InterPro" id="IPR012327">
    <property type="entry name" value="MeTrfase_D12"/>
</dbReference>
<sequence>MGAHISYMGTKRGLAPMVVEVLSQAKPGIVFDVFAGMCSVAEAVAPWRNVWTNDVQHFAYLVGHCLFKAKADPLSCTDAADEYHLAFLSHRDDLIRCFADTLKIERSFNPEMSFSEFSTIYADYKETLKREINNIDTLSIEKFFFFTKFYSDSYFGLQQAIDIDALSCSVRGQNRNSSRTAECLRWAIVAMGRAAIRIANSTGHFAQFLKPKENNFKVFIRQRRRLFWEEWLAAIDELRPVGTIDWRLENRC</sequence>
<keyword evidence="1" id="KW-0489">Methyltransferase</keyword>
<dbReference type="Proteomes" id="UP000290759">
    <property type="component" value="Unassembled WGS sequence"/>
</dbReference>
<keyword evidence="5" id="KW-1185">Reference proteome</keyword>
<keyword evidence="3" id="KW-0949">S-adenosyl-L-methionine</keyword>